<dbReference type="RefSeq" id="WP_345312613.1">
    <property type="nucleotide sequence ID" value="NZ_BAABIE010000003.1"/>
</dbReference>
<dbReference type="Pfam" id="PF07103">
    <property type="entry name" value="DUF1365"/>
    <property type="match status" value="1"/>
</dbReference>
<dbReference type="EMBL" id="BAABIE010000003">
    <property type="protein sequence ID" value="GAA4742945.1"/>
    <property type="molecule type" value="Genomic_DNA"/>
</dbReference>
<proteinExistence type="predicted"/>
<accession>A0ABP8YZF8</accession>
<evidence type="ECO:0000313" key="3">
    <source>
        <dbReference type="Proteomes" id="UP001500822"/>
    </source>
</evidence>
<reference evidence="3" key="1">
    <citation type="journal article" date="2019" name="Int. J. Syst. Evol. Microbiol.">
        <title>The Global Catalogue of Microorganisms (GCM) 10K type strain sequencing project: providing services to taxonomists for standard genome sequencing and annotation.</title>
        <authorList>
            <consortium name="The Broad Institute Genomics Platform"/>
            <consortium name="The Broad Institute Genome Sequencing Center for Infectious Disease"/>
            <person name="Wu L."/>
            <person name="Ma J."/>
        </authorList>
    </citation>
    <scope>NUCLEOTIDE SEQUENCE [LARGE SCALE GENOMIC DNA]</scope>
    <source>
        <strain evidence="3">JCM 18077</strain>
    </source>
</reference>
<feature type="region of interest" description="Disordered" evidence="1">
    <location>
        <begin position="238"/>
        <end position="257"/>
    </location>
</feature>
<protein>
    <submittedName>
        <fullName evidence="2">DUF1365 family protein</fullName>
    </submittedName>
</protein>
<comment type="caution">
    <text evidence="2">The sequence shown here is derived from an EMBL/GenBank/DDBJ whole genome shotgun (WGS) entry which is preliminary data.</text>
</comment>
<dbReference type="InterPro" id="IPR010775">
    <property type="entry name" value="DUF1365"/>
</dbReference>
<evidence type="ECO:0000313" key="2">
    <source>
        <dbReference type="EMBL" id="GAA4742945.1"/>
    </source>
</evidence>
<name>A0ABP8YZF8_9ACTN</name>
<evidence type="ECO:0000256" key="1">
    <source>
        <dbReference type="SAM" id="MobiDB-lite"/>
    </source>
</evidence>
<feature type="compositionally biased region" description="Low complexity" evidence="1">
    <location>
        <begin position="244"/>
        <end position="257"/>
    </location>
</feature>
<keyword evidence="3" id="KW-1185">Reference proteome</keyword>
<dbReference type="Proteomes" id="UP001500822">
    <property type="component" value="Unassembled WGS sequence"/>
</dbReference>
<sequence length="257" mass="28605">MTAPVPSLVYTRIRHARREPVDHRFAHSSLSWLVDADRLPVLPRGLRWTARFRADDHFPQASTPGATLRQRLDEYLAATGERAVDGPVTALLSPRVAGYVFNPLSVFWCHDSSGALRCVVAEVHNTYGQRHCYLVHTDDAGRAAVDKEFYVSPFNDVSGRYRLLLPEPDADGRVHVAITLERPGQPPFTATLRGVAQPATTAAVLRAQLRAPLAPWLVSLRIRIHGVRLWARGLRVQPRPEVPTTPTTPTTPRGQTR</sequence>
<gene>
    <name evidence="2" type="ORF">GCM10023217_09400</name>
</gene>
<organism evidence="2 3">
    <name type="scientific">Gordonia alkaliphila</name>
    <dbReference type="NCBI Taxonomy" id="1053547"/>
    <lineage>
        <taxon>Bacteria</taxon>
        <taxon>Bacillati</taxon>
        <taxon>Actinomycetota</taxon>
        <taxon>Actinomycetes</taxon>
        <taxon>Mycobacteriales</taxon>
        <taxon>Gordoniaceae</taxon>
        <taxon>Gordonia</taxon>
    </lineage>
</organism>
<dbReference type="PANTHER" id="PTHR33973">
    <property type="entry name" value="OS07G0153300 PROTEIN"/>
    <property type="match status" value="1"/>
</dbReference>
<dbReference type="PANTHER" id="PTHR33973:SF4">
    <property type="entry name" value="OS07G0153300 PROTEIN"/>
    <property type="match status" value="1"/>
</dbReference>